<feature type="compositionally biased region" description="Polar residues" evidence="1">
    <location>
        <begin position="854"/>
        <end position="864"/>
    </location>
</feature>
<feature type="compositionally biased region" description="Polar residues" evidence="1">
    <location>
        <begin position="43"/>
        <end position="56"/>
    </location>
</feature>
<feature type="region of interest" description="Disordered" evidence="1">
    <location>
        <begin position="484"/>
        <end position="508"/>
    </location>
</feature>
<feature type="compositionally biased region" description="Low complexity" evidence="1">
    <location>
        <begin position="285"/>
        <end position="299"/>
    </location>
</feature>
<protein>
    <submittedName>
        <fullName evidence="2">Uncharacterized protein</fullName>
    </submittedName>
</protein>
<feature type="compositionally biased region" description="Low complexity" evidence="1">
    <location>
        <begin position="655"/>
        <end position="666"/>
    </location>
</feature>
<feature type="compositionally biased region" description="Low complexity" evidence="1">
    <location>
        <begin position="872"/>
        <end position="882"/>
    </location>
</feature>
<feature type="compositionally biased region" description="Low complexity" evidence="1">
    <location>
        <begin position="1008"/>
        <end position="1019"/>
    </location>
</feature>
<feature type="region of interest" description="Disordered" evidence="1">
    <location>
        <begin position="934"/>
        <end position="973"/>
    </location>
</feature>
<dbReference type="AlphaFoldDB" id="A0AAW1QTT2"/>
<feature type="compositionally biased region" description="Polar residues" evidence="1">
    <location>
        <begin position="644"/>
        <end position="654"/>
    </location>
</feature>
<feature type="region of interest" description="Disordered" evidence="1">
    <location>
        <begin position="613"/>
        <end position="676"/>
    </location>
</feature>
<organism evidence="2 3">
    <name type="scientific">Apatococcus lobatus</name>
    <dbReference type="NCBI Taxonomy" id="904363"/>
    <lineage>
        <taxon>Eukaryota</taxon>
        <taxon>Viridiplantae</taxon>
        <taxon>Chlorophyta</taxon>
        <taxon>core chlorophytes</taxon>
        <taxon>Trebouxiophyceae</taxon>
        <taxon>Chlorellales</taxon>
        <taxon>Chlorellaceae</taxon>
        <taxon>Apatococcus</taxon>
    </lineage>
</organism>
<comment type="caution">
    <text evidence="2">The sequence shown here is derived from an EMBL/GenBank/DDBJ whole genome shotgun (WGS) entry which is preliminary data.</text>
</comment>
<feature type="compositionally biased region" description="Basic and acidic residues" evidence="1">
    <location>
        <begin position="773"/>
        <end position="782"/>
    </location>
</feature>
<dbReference type="EMBL" id="JALJOS010000027">
    <property type="protein sequence ID" value="KAK9824866.1"/>
    <property type="molecule type" value="Genomic_DNA"/>
</dbReference>
<feature type="region of interest" description="Disordered" evidence="1">
    <location>
        <begin position="535"/>
        <end position="581"/>
    </location>
</feature>
<feature type="region of interest" description="Disordered" evidence="1">
    <location>
        <begin position="762"/>
        <end position="782"/>
    </location>
</feature>
<feature type="region of interest" description="Disordered" evidence="1">
    <location>
        <begin position="1"/>
        <end position="80"/>
    </location>
</feature>
<sequence>MKRKVGPSQSEPMSDLLGSPLTDDQEFQMLLEDLLPNEGSRATVGTRNPNTTSPRQLSRAELEVGSHSRQAFEGQDAQSVARSDLPAAATASAYGSRALLSPDAVYSPDLATPSPAPIQRPFSLPEYSTQSSSPLPVEGPRSISLTLPDANPRIYPRPGNLSAGPMTRWQTTAPAAAPRSPSLTSSQAQELAITFTGSGTFGPIAEVPESITRRNQSAHAAQHHSSQALPSSTFIHLGANPDIARPATRRSGSAYAIPIPGNPLGPGGRLSSLGAAREVPEPAGSRSSSAFIPSSPQSAVGSGIRAQPLTLSSPSTSITLLPGLAQSRVPATLQAAQARGGVRAPPPQAYLTSDSPSMPFPESPESWQAVSAQAAQAGVVSELIHVPSAATTAHLHHSQGFHKAGGRSQHRLSYIMTLQTSLASTQQHPCPLQRHPAEFLCTGTARSSMRPSGELAQRQGLMQQTGAAGTGAMAQNLMLPFAAGSGEQQASRPDRGGSSGDQALTDPVFRSPEATFSVLSQGSGYLMPFRDITAASSTPSSDQPVTEASAKSLHRPVTRGSAAPERLPASAAPAQQKAQRIRSGRGYFAEPRTQAPPSALLAAWADLNLSVSQMQQQPPDPAGVQAGATPRADSGAAQEPAVTNEPSEQQSAVPSQLLAQSQMQAQGAEAAQTPDMRPQAELQLRNASPQLQPHMQSQEPGTTQQLFGRTEPHAEHQLADVQMQPLLQALNSGPTQLPGTAAGAAEQQQQQGNILLHLRSPVPAQDSGVPQQPDRRSEKDVHDQLALAEQALAQTVTGFQPRPLAQGPGVTPQPDTRLAPNVLPQMLEPQIHPQPHLEAPRPSSSHLSDRRSALSMQQQLTTTPARRRQRLQAQGPEAADQAAANIRQQLADFPLQMQQNLQFQPGDMQALGFALDASDLQQPMRIIDAINSQQGNLGQQQQAAAPSFPHATSDLQPPMYIGSPEQSSIASQSYLQEASELQLSLQRDINRSLQLAEWAEELANANSAAGPVQAQQPAALTPRAGASPNLMPQPPQQQGADRAQPGTPQQAQAESEWGRISSDQAVRRAASALELGSQPDLPQTGHASHSDSRG</sequence>
<feature type="region of interest" description="Disordered" evidence="1">
    <location>
        <begin position="110"/>
        <end position="164"/>
    </location>
</feature>
<proteinExistence type="predicted"/>
<feature type="region of interest" description="Disordered" evidence="1">
    <location>
        <begin position="254"/>
        <end position="303"/>
    </location>
</feature>
<feature type="compositionally biased region" description="Polar residues" evidence="1">
    <location>
        <begin position="535"/>
        <end position="546"/>
    </location>
</feature>
<name>A0AAW1QTT2_9CHLO</name>
<feature type="region of interest" description="Disordered" evidence="1">
    <location>
        <begin position="1008"/>
        <end position="1094"/>
    </location>
</feature>
<reference evidence="2 3" key="1">
    <citation type="journal article" date="2024" name="Nat. Commun.">
        <title>Phylogenomics reveals the evolutionary origins of lichenization in chlorophyte algae.</title>
        <authorList>
            <person name="Puginier C."/>
            <person name="Libourel C."/>
            <person name="Otte J."/>
            <person name="Skaloud P."/>
            <person name="Haon M."/>
            <person name="Grisel S."/>
            <person name="Petersen M."/>
            <person name="Berrin J.G."/>
            <person name="Delaux P.M."/>
            <person name="Dal Grande F."/>
            <person name="Keller J."/>
        </authorList>
    </citation>
    <scope>NUCLEOTIDE SEQUENCE [LARGE SCALE GENOMIC DNA]</scope>
    <source>
        <strain evidence="2 3">SAG 2145</strain>
    </source>
</reference>
<gene>
    <name evidence="2" type="ORF">WJX74_001801</name>
</gene>
<feature type="compositionally biased region" description="Low complexity" evidence="1">
    <location>
        <begin position="568"/>
        <end position="578"/>
    </location>
</feature>
<dbReference type="Proteomes" id="UP001438707">
    <property type="component" value="Unassembled WGS sequence"/>
</dbReference>
<feature type="compositionally biased region" description="Low complexity" evidence="1">
    <location>
        <begin position="934"/>
        <end position="945"/>
    </location>
</feature>
<accession>A0AAW1QTT2</accession>
<evidence type="ECO:0000313" key="3">
    <source>
        <dbReference type="Proteomes" id="UP001438707"/>
    </source>
</evidence>
<evidence type="ECO:0000256" key="1">
    <source>
        <dbReference type="SAM" id="MobiDB-lite"/>
    </source>
</evidence>
<feature type="region of interest" description="Disordered" evidence="1">
    <location>
        <begin position="833"/>
        <end position="882"/>
    </location>
</feature>
<keyword evidence="3" id="KW-1185">Reference proteome</keyword>
<feature type="region of interest" description="Disordered" evidence="1">
    <location>
        <begin position="798"/>
        <end position="819"/>
    </location>
</feature>
<evidence type="ECO:0000313" key="2">
    <source>
        <dbReference type="EMBL" id="KAK9824866.1"/>
    </source>
</evidence>